<dbReference type="Pfam" id="PF25183">
    <property type="entry name" value="OMP_b-brl_4"/>
    <property type="match status" value="2"/>
</dbReference>
<organism evidence="7 8">
    <name type="scientific">Marinihelvus fidelis</name>
    <dbReference type="NCBI Taxonomy" id="2613842"/>
    <lineage>
        <taxon>Bacteria</taxon>
        <taxon>Pseudomonadati</taxon>
        <taxon>Pseudomonadota</taxon>
        <taxon>Gammaproteobacteria</taxon>
        <taxon>Chromatiales</taxon>
        <taxon>Wenzhouxiangellaceae</taxon>
        <taxon>Marinihelvus</taxon>
    </lineage>
</organism>
<dbReference type="InterPro" id="IPR037066">
    <property type="entry name" value="Plug_dom_sf"/>
</dbReference>
<gene>
    <name evidence="7" type="ORF">F3N42_07905</name>
</gene>
<sequence>MNCYRRNTWSVLALAAFLLLPFAALAQETSSSLRVDTYSGEGTPVSGVNVTVTDTRTGTTRNNSTSGSGTVTFSGLRIGGPYTVVTSAEGFGSQTVTDVFLSLGDTYRLPLALSSTILEEVIVTATQVQTYDVALGPSSTFGLKDLEDSPHINRDIRDIVRFDPRVYQDNAFVGAMQCAGANPRFNSLTVDGVRMNDNFGLNSNGYPTERQPFPYDAIQEVAVELAPFDVQYGGFTACNVNAVTKSGENEFFGSVFFDYTNDSMRGDKLQGDSIDLGDFDEKRYGGTFGGPLIKDTLFFFVAYEKLEGANLFDRGPAGSGRAREVNGVSQAQYDEILDILQNVYGFDPGGLPLSLPNEDEKYTVKLDWNINDYHRASLTYNYNDGFNIAQSDGDSNELEFGKHYYERGAELNATSGALYSDWTDRFSTEVRVSYSELDNRQLSRSDSTFGEFQIETWNDPDGDGNYEQAIVYAGTDDSRQANVLSYETLNLKLAGAYAFDNHTLTFGYERDDLDMFNLFLQHVYTENRFDEECGPTDPNGCIEALREGRPDDIYYGNSRVTNDPRDSAAEWGYQINTLYAQDEMILMDGTLTLVAGLRYDWYTSDDLPTENPNFIDRAGYTNAMNLDGEDLLQPRVGFTWDIDGYWTVRGGFGLFGGGNPNVWLSNNYSTDGITQVQLREFQTIEPIYGVDFSLFDIPLGPNGSGQPGYDVPTAMIDAVANGTANTAVNALDPNFKIPASWKFALGATWDFHENYQLNMDLLYNKLQDSALLVCGTCEVSGTAPDGRPIYSDSRAFSSDYILTNVSGSDGESLSASVGLSASYDFGLDWSVGYAYTQAEEVNPMTSSVAFSNFANIAVDDFNMPSVATANYEIPHRFTFRVSYEAYWWGDNASRISLFGSANEGRPYSYTFAQDDGDTFGDFIDWRHLLYVPTGMDDPNVVFGPDFNTSAFFAFVEESGLSKYAGGIAERNAFNSSWWTTFDIRFEQEFPGFRDDHHFSGFVTIRNFCNMLNDDWCTLEEVSFPRSQGVVDMEIENGQYLYELFLPPGGESRAADASLYEIRVGLSYKF</sequence>
<dbReference type="GO" id="GO:0009279">
    <property type="term" value="C:cell outer membrane"/>
    <property type="evidence" value="ECO:0007669"/>
    <property type="project" value="UniProtKB-SubCell"/>
</dbReference>
<evidence type="ECO:0000313" key="7">
    <source>
        <dbReference type="EMBL" id="KAA9132083.1"/>
    </source>
</evidence>
<comment type="subcellular location">
    <subcellularLocation>
        <location evidence="1">Cell outer membrane</location>
    </subcellularLocation>
</comment>
<comment type="caution">
    <text evidence="7">The sequence shown here is derived from an EMBL/GenBank/DDBJ whole genome shotgun (WGS) entry which is preliminary data.</text>
</comment>
<feature type="domain" description="TonB-dependent receptor plug" evidence="5">
    <location>
        <begin position="138"/>
        <end position="235"/>
    </location>
</feature>
<evidence type="ECO:0000259" key="6">
    <source>
        <dbReference type="Pfam" id="PF25183"/>
    </source>
</evidence>
<dbReference type="InterPro" id="IPR057601">
    <property type="entry name" value="Oar-like_b-barrel"/>
</dbReference>
<dbReference type="SUPFAM" id="SSF49464">
    <property type="entry name" value="Carboxypeptidase regulatory domain-like"/>
    <property type="match status" value="1"/>
</dbReference>
<reference evidence="7 8" key="1">
    <citation type="submission" date="2019-09" db="EMBL/GenBank/DDBJ databases">
        <title>Wenzhouxiangella sp. Genome sequencing and assembly.</title>
        <authorList>
            <person name="Zhang R."/>
        </authorList>
    </citation>
    <scope>NUCLEOTIDE SEQUENCE [LARGE SCALE GENOMIC DNA]</scope>
    <source>
        <strain evidence="7 8">W260</strain>
    </source>
</reference>
<evidence type="ECO:0000256" key="1">
    <source>
        <dbReference type="ARBA" id="ARBA00004442"/>
    </source>
</evidence>
<protein>
    <submittedName>
        <fullName evidence="7">TonB-dependent receptor</fullName>
    </submittedName>
</protein>
<evidence type="ECO:0000259" key="5">
    <source>
        <dbReference type="Pfam" id="PF07715"/>
    </source>
</evidence>
<dbReference type="RefSeq" id="WP_150863874.1">
    <property type="nucleotide sequence ID" value="NZ_VYXP01000004.1"/>
</dbReference>
<dbReference type="InterPro" id="IPR036942">
    <property type="entry name" value="Beta-barrel_TonB_sf"/>
</dbReference>
<keyword evidence="8" id="KW-1185">Reference proteome</keyword>
<name>A0A5N0TAJ4_9GAMM</name>
<keyword evidence="4" id="KW-0732">Signal</keyword>
<evidence type="ECO:0000256" key="4">
    <source>
        <dbReference type="SAM" id="SignalP"/>
    </source>
</evidence>
<dbReference type="Proteomes" id="UP000325372">
    <property type="component" value="Unassembled WGS sequence"/>
</dbReference>
<dbReference type="InterPro" id="IPR008969">
    <property type="entry name" value="CarboxyPept-like_regulatory"/>
</dbReference>
<evidence type="ECO:0000313" key="8">
    <source>
        <dbReference type="Proteomes" id="UP000325372"/>
    </source>
</evidence>
<evidence type="ECO:0000256" key="3">
    <source>
        <dbReference type="ARBA" id="ARBA00023237"/>
    </source>
</evidence>
<feature type="domain" description="TonB-dependent transporter Oar-like beta-barrel" evidence="6">
    <location>
        <begin position="243"/>
        <end position="307"/>
    </location>
</feature>
<evidence type="ECO:0000256" key="2">
    <source>
        <dbReference type="ARBA" id="ARBA00023136"/>
    </source>
</evidence>
<keyword evidence="2" id="KW-0472">Membrane</keyword>
<dbReference type="Gene3D" id="2.40.170.20">
    <property type="entry name" value="TonB-dependent receptor, beta-barrel domain"/>
    <property type="match status" value="1"/>
</dbReference>
<dbReference type="Gene3D" id="2.170.130.10">
    <property type="entry name" value="TonB-dependent receptor, plug domain"/>
    <property type="match status" value="1"/>
</dbReference>
<proteinExistence type="predicted"/>
<keyword evidence="3" id="KW-0998">Cell outer membrane</keyword>
<dbReference type="Pfam" id="PF13620">
    <property type="entry name" value="CarboxypepD_reg"/>
    <property type="match status" value="1"/>
</dbReference>
<dbReference type="SUPFAM" id="SSF56935">
    <property type="entry name" value="Porins"/>
    <property type="match status" value="1"/>
</dbReference>
<dbReference type="InterPro" id="IPR012910">
    <property type="entry name" value="Plug_dom"/>
</dbReference>
<dbReference type="Gene3D" id="2.60.40.1120">
    <property type="entry name" value="Carboxypeptidase-like, regulatory domain"/>
    <property type="match status" value="1"/>
</dbReference>
<feature type="chain" id="PRO_5024360468" evidence="4">
    <location>
        <begin position="27"/>
        <end position="1069"/>
    </location>
</feature>
<accession>A0A5N0TAJ4</accession>
<dbReference type="AlphaFoldDB" id="A0A5N0TAJ4"/>
<dbReference type="Pfam" id="PF07715">
    <property type="entry name" value="Plug"/>
    <property type="match status" value="1"/>
</dbReference>
<dbReference type="EMBL" id="VYXP01000004">
    <property type="protein sequence ID" value="KAA9132083.1"/>
    <property type="molecule type" value="Genomic_DNA"/>
</dbReference>
<feature type="domain" description="TonB-dependent transporter Oar-like beta-barrel" evidence="6">
    <location>
        <begin position="356"/>
        <end position="999"/>
    </location>
</feature>
<keyword evidence="7" id="KW-0675">Receptor</keyword>
<feature type="signal peptide" evidence="4">
    <location>
        <begin position="1"/>
        <end position="26"/>
    </location>
</feature>